<keyword evidence="2" id="KW-1185">Reference proteome</keyword>
<organism evidence="1 2">
    <name type="scientific">Coemansia furcata</name>
    <dbReference type="NCBI Taxonomy" id="417177"/>
    <lineage>
        <taxon>Eukaryota</taxon>
        <taxon>Fungi</taxon>
        <taxon>Fungi incertae sedis</taxon>
        <taxon>Zoopagomycota</taxon>
        <taxon>Kickxellomycotina</taxon>
        <taxon>Kickxellomycetes</taxon>
        <taxon>Kickxellales</taxon>
        <taxon>Kickxellaceae</taxon>
        <taxon>Coemansia</taxon>
    </lineage>
</organism>
<name>A0ACC1LH80_9FUNG</name>
<dbReference type="EMBL" id="JANBUP010001135">
    <property type="protein sequence ID" value="KAJ2808069.1"/>
    <property type="molecule type" value="Genomic_DNA"/>
</dbReference>
<comment type="caution">
    <text evidence="1">The sequence shown here is derived from an EMBL/GenBank/DDBJ whole genome shotgun (WGS) entry which is preliminary data.</text>
</comment>
<proteinExistence type="predicted"/>
<accession>A0ACC1LH80</accession>
<sequence length="364" mass="39641">MYADDGGDDDNFGFAGFGGTFGHQRQVGLRMRQRQFSRYYSAYPVAAHPGNKADANYGGKIFLPVSALEELSRLEIVYPMLFKLENDEAAVGRRTHCGVLEFTAEEGRVYLPQWMMETLELSPGSPVKVLNVALLRGSLVKLQPQSTDFLDISDHRAVLENALRKFSAMTVGDIVTIDYNNREYRIAVLETKPSPSAINIVETDLSVDFAAPVGYVEPNARAPSGGSNNSMAVDGSSRPASSIAKDIRQKEEAAKHEISSNRFAAFQGSGFRLSSSSKDKGDAPAAPPRSYASTPDKAPVAAADSARSGLDQEQPVPLDLPIGTLFFGYDLVRPPGSELDDSVDNTEADKFQGKGQVLRQRRKR</sequence>
<reference evidence="1" key="1">
    <citation type="submission" date="2022-07" db="EMBL/GenBank/DDBJ databases">
        <title>Phylogenomic reconstructions and comparative analyses of Kickxellomycotina fungi.</title>
        <authorList>
            <person name="Reynolds N.K."/>
            <person name="Stajich J.E."/>
            <person name="Barry K."/>
            <person name="Grigoriev I.V."/>
            <person name="Crous P."/>
            <person name="Smith M.E."/>
        </authorList>
    </citation>
    <scope>NUCLEOTIDE SEQUENCE</scope>
    <source>
        <strain evidence="1">CBS 102833</strain>
    </source>
</reference>
<evidence type="ECO:0000313" key="2">
    <source>
        <dbReference type="Proteomes" id="UP001140096"/>
    </source>
</evidence>
<dbReference type="Proteomes" id="UP001140096">
    <property type="component" value="Unassembled WGS sequence"/>
</dbReference>
<evidence type="ECO:0000313" key="1">
    <source>
        <dbReference type="EMBL" id="KAJ2808069.1"/>
    </source>
</evidence>
<protein>
    <submittedName>
        <fullName evidence="1">Ubiquitin fusion degradation protein</fullName>
    </submittedName>
</protein>
<gene>
    <name evidence="1" type="primary">UFD1_2</name>
    <name evidence="1" type="ORF">H4S07_003473</name>
</gene>